<keyword evidence="1" id="KW-1133">Transmembrane helix</keyword>
<keyword evidence="5" id="KW-1185">Reference proteome</keyword>
<feature type="transmembrane region" description="Helical" evidence="1">
    <location>
        <begin position="299"/>
        <end position="320"/>
    </location>
</feature>
<reference evidence="3 4" key="1">
    <citation type="submission" date="2018-06" db="EMBL/GenBank/DDBJ databases">
        <authorList>
            <consortium name="Pathogen Informatics"/>
            <person name="Doyle S."/>
        </authorList>
    </citation>
    <scope>NUCLEOTIDE SEQUENCE [LARGE SCALE GENOMIC DNA]</scope>
    <source>
        <strain evidence="3 4">NCTC12961</strain>
    </source>
</reference>
<dbReference type="RefSeq" id="WP_063200404.1">
    <property type="nucleotide sequence ID" value="NZ_CAMITG010000001.1"/>
</dbReference>
<evidence type="ECO:0000313" key="2">
    <source>
        <dbReference type="EMBL" id="QPS19144.1"/>
    </source>
</evidence>
<sequence>MTHISTYNRLSGAAFMNVAIRSALDCLIIGGIFFYVNPSGGFTSVGIFLALFPLVAIISISGEVVYDLLKGYATEDYAVHRRTSEDISPAGWGETLWGRIAGCAILLALITVPPLYWLLQAFSPEGKTLTGWVLGAVCLVVIAACCLTLRIVGDRIIDWYVGRLAMPQQEASKEASDRFMVFNYFLPWAVIAAIIAGLLSWGYFSPRSEQAPAYIDVAEMAFSCGGTAYIIALWIAYITQKQATIDIRAHLLRFDDDDTLDEGTMYFLIHAWSGCIIVAIFIISRFFSWASFTPLQVTLIDALVAALSAIVGALGGLLRARTSLLTQELKK</sequence>
<proteinExistence type="predicted"/>
<feature type="transmembrane region" description="Helical" evidence="1">
    <location>
        <begin position="12"/>
        <end position="36"/>
    </location>
</feature>
<keyword evidence="1" id="KW-0812">Transmembrane</keyword>
<feature type="transmembrane region" description="Helical" evidence="1">
    <location>
        <begin position="131"/>
        <end position="153"/>
    </location>
</feature>
<organism evidence="3 4">
    <name type="scientific">Serratia plymuthica</name>
    <dbReference type="NCBI Taxonomy" id="82996"/>
    <lineage>
        <taxon>Bacteria</taxon>
        <taxon>Pseudomonadati</taxon>
        <taxon>Pseudomonadota</taxon>
        <taxon>Gammaproteobacteria</taxon>
        <taxon>Enterobacterales</taxon>
        <taxon>Yersiniaceae</taxon>
        <taxon>Serratia</taxon>
    </lineage>
</organism>
<dbReference type="EMBL" id="LS483469">
    <property type="protein sequence ID" value="SQI45149.1"/>
    <property type="molecule type" value="Genomic_DNA"/>
</dbReference>
<dbReference type="AlphaFoldDB" id="A0A2X4V3E5"/>
<dbReference type="Proteomes" id="UP000594967">
    <property type="component" value="Chromosome"/>
</dbReference>
<evidence type="ECO:0000313" key="3">
    <source>
        <dbReference type="EMBL" id="SQI45149.1"/>
    </source>
</evidence>
<evidence type="ECO:0000313" key="4">
    <source>
        <dbReference type="Proteomes" id="UP000248897"/>
    </source>
</evidence>
<name>A0A2X4V3E5_SERPL</name>
<dbReference type="InterPro" id="IPR045928">
    <property type="entry name" value="DUF6347"/>
</dbReference>
<feature type="transmembrane region" description="Helical" evidence="1">
    <location>
        <begin position="220"/>
        <end position="238"/>
    </location>
</feature>
<feature type="transmembrane region" description="Helical" evidence="1">
    <location>
        <begin position="96"/>
        <end position="119"/>
    </location>
</feature>
<keyword evidence="1" id="KW-0472">Membrane</keyword>
<feature type="transmembrane region" description="Helical" evidence="1">
    <location>
        <begin position="42"/>
        <end position="60"/>
    </location>
</feature>
<protein>
    <submittedName>
        <fullName evidence="3">Uncharacterized protein</fullName>
    </submittedName>
</protein>
<dbReference type="EMBL" id="CP065673">
    <property type="protein sequence ID" value="QPS19144.1"/>
    <property type="molecule type" value="Genomic_DNA"/>
</dbReference>
<reference evidence="2 5" key="2">
    <citation type="submission" date="2020-12" db="EMBL/GenBank/DDBJ databases">
        <title>FDA dAtabase for Regulatory Grade micrObial Sequences (FDA-ARGOS): Supporting development and validation of Infectious Disease Dx tests.</title>
        <authorList>
            <person name="Sproer C."/>
            <person name="Gronow S."/>
            <person name="Severitt S."/>
            <person name="Schroder I."/>
            <person name="Tallon L."/>
            <person name="Sadzewicz L."/>
            <person name="Zhao X."/>
            <person name="Boylan J."/>
            <person name="Ott S."/>
            <person name="Bowen H."/>
            <person name="Vavikolanu K."/>
            <person name="Mehta A."/>
            <person name="Aluvathingal J."/>
            <person name="Nadendla S."/>
            <person name="Lowell S."/>
            <person name="Myers T."/>
            <person name="Yan Y."/>
            <person name="Sichtig H."/>
        </authorList>
    </citation>
    <scope>NUCLEOTIDE SEQUENCE [LARGE SCALE GENOMIC DNA]</scope>
    <source>
        <strain evidence="2 5">FDAARGOS_907</strain>
    </source>
</reference>
<dbReference type="Pfam" id="PF19874">
    <property type="entry name" value="DUF6347"/>
    <property type="match status" value="1"/>
</dbReference>
<feature type="transmembrane region" description="Helical" evidence="1">
    <location>
        <begin position="266"/>
        <end position="287"/>
    </location>
</feature>
<dbReference type="Proteomes" id="UP000248897">
    <property type="component" value="Chromosome 1"/>
</dbReference>
<evidence type="ECO:0000313" key="5">
    <source>
        <dbReference type="Proteomes" id="UP000594967"/>
    </source>
</evidence>
<evidence type="ECO:0000256" key="1">
    <source>
        <dbReference type="SAM" id="Phobius"/>
    </source>
</evidence>
<accession>A0A2X4V3E5</accession>
<gene>
    <name evidence="2" type="ORF">I6G64_16260</name>
    <name evidence="3" type="ORF">NCTC12961_05050</name>
</gene>
<feature type="transmembrane region" description="Helical" evidence="1">
    <location>
        <begin position="181"/>
        <end position="204"/>
    </location>
</feature>